<proteinExistence type="predicted"/>
<feature type="compositionally biased region" description="Acidic residues" evidence="1">
    <location>
        <begin position="228"/>
        <end position="243"/>
    </location>
</feature>
<reference evidence="3" key="2">
    <citation type="submission" date="2015-01" db="EMBL/GenBank/DDBJ databases">
        <title>Evolutionary Origins and Diversification of the Mycorrhizal Mutualists.</title>
        <authorList>
            <consortium name="DOE Joint Genome Institute"/>
            <consortium name="Mycorrhizal Genomics Consortium"/>
            <person name="Kohler A."/>
            <person name="Kuo A."/>
            <person name="Nagy L.G."/>
            <person name="Floudas D."/>
            <person name="Copeland A."/>
            <person name="Barry K.W."/>
            <person name="Cichocki N."/>
            <person name="Veneault-Fourrey C."/>
            <person name="LaButti K."/>
            <person name="Lindquist E.A."/>
            <person name="Lipzen A."/>
            <person name="Lundell T."/>
            <person name="Morin E."/>
            <person name="Murat C."/>
            <person name="Riley R."/>
            <person name="Ohm R."/>
            <person name="Sun H."/>
            <person name="Tunlid A."/>
            <person name="Henrissat B."/>
            <person name="Grigoriev I.V."/>
            <person name="Hibbett D.S."/>
            <person name="Martin F."/>
        </authorList>
    </citation>
    <scope>NUCLEOTIDE SEQUENCE [LARGE SCALE GENOMIC DNA]</scope>
    <source>
        <strain evidence="3">MUT 4182</strain>
    </source>
</reference>
<dbReference type="EMBL" id="KN823166">
    <property type="protein sequence ID" value="KIO20657.1"/>
    <property type="molecule type" value="Genomic_DNA"/>
</dbReference>
<feature type="compositionally biased region" description="Polar residues" evidence="1">
    <location>
        <begin position="154"/>
        <end position="172"/>
    </location>
</feature>
<feature type="compositionally biased region" description="Polar residues" evidence="1">
    <location>
        <begin position="41"/>
        <end position="55"/>
    </location>
</feature>
<evidence type="ECO:0000256" key="1">
    <source>
        <dbReference type="SAM" id="MobiDB-lite"/>
    </source>
</evidence>
<keyword evidence="3" id="KW-1185">Reference proteome</keyword>
<evidence type="ECO:0000313" key="3">
    <source>
        <dbReference type="Proteomes" id="UP000054248"/>
    </source>
</evidence>
<gene>
    <name evidence="2" type="ORF">M407DRAFT_29714</name>
</gene>
<feature type="region of interest" description="Disordered" evidence="1">
    <location>
        <begin position="115"/>
        <end position="251"/>
    </location>
</feature>
<feature type="compositionally biased region" description="Polar residues" evidence="1">
    <location>
        <begin position="65"/>
        <end position="78"/>
    </location>
</feature>
<feature type="compositionally biased region" description="Low complexity" evidence="1">
    <location>
        <begin position="1"/>
        <end position="19"/>
    </location>
</feature>
<dbReference type="HOGENOM" id="CLU_1001808_0_0_1"/>
<protein>
    <submittedName>
        <fullName evidence="2">Uncharacterized protein</fullName>
    </submittedName>
</protein>
<accession>A0A0C3LGR8</accession>
<name>A0A0C3LGR8_9AGAM</name>
<feature type="region of interest" description="Disordered" evidence="1">
    <location>
        <begin position="1"/>
        <end position="78"/>
    </location>
</feature>
<feature type="compositionally biased region" description="Polar residues" evidence="1">
    <location>
        <begin position="20"/>
        <end position="30"/>
    </location>
</feature>
<evidence type="ECO:0000313" key="2">
    <source>
        <dbReference type="EMBL" id="KIO20657.1"/>
    </source>
</evidence>
<feature type="compositionally biased region" description="Polar residues" evidence="1">
    <location>
        <begin position="119"/>
        <end position="132"/>
    </location>
</feature>
<dbReference type="OrthoDB" id="3270896at2759"/>
<dbReference type="Proteomes" id="UP000054248">
    <property type="component" value="Unassembled WGS sequence"/>
</dbReference>
<dbReference type="AlphaFoldDB" id="A0A0C3LGR8"/>
<reference evidence="2 3" key="1">
    <citation type="submission" date="2014-04" db="EMBL/GenBank/DDBJ databases">
        <authorList>
            <consortium name="DOE Joint Genome Institute"/>
            <person name="Kuo A."/>
            <person name="Girlanda M."/>
            <person name="Perotto S."/>
            <person name="Kohler A."/>
            <person name="Nagy L.G."/>
            <person name="Floudas D."/>
            <person name="Copeland A."/>
            <person name="Barry K.W."/>
            <person name="Cichocki N."/>
            <person name="Veneault-Fourrey C."/>
            <person name="LaButti K."/>
            <person name="Lindquist E.A."/>
            <person name="Lipzen A."/>
            <person name="Lundell T."/>
            <person name="Morin E."/>
            <person name="Murat C."/>
            <person name="Sun H."/>
            <person name="Tunlid A."/>
            <person name="Henrissat B."/>
            <person name="Grigoriev I.V."/>
            <person name="Hibbett D.S."/>
            <person name="Martin F."/>
            <person name="Nordberg H.P."/>
            <person name="Cantor M.N."/>
            <person name="Hua S.X."/>
        </authorList>
    </citation>
    <scope>NUCLEOTIDE SEQUENCE [LARGE SCALE GENOMIC DNA]</scope>
    <source>
        <strain evidence="2 3">MUT 4182</strain>
    </source>
</reference>
<organism evidence="2 3">
    <name type="scientific">Tulasnella calospora MUT 4182</name>
    <dbReference type="NCBI Taxonomy" id="1051891"/>
    <lineage>
        <taxon>Eukaryota</taxon>
        <taxon>Fungi</taxon>
        <taxon>Dikarya</taxon>
        <taxon>Basidiomycota</taxon>
        <taxon>Agaricomycotina</taxon>
        <taxon>Agaricomycetes</taxon>
        <taxon>Cantharellales</taxon>
        <taxon>Tulasnellaceae</taxon>
        <taxon>Tulasnella</taxon>
    </lineage>
</organism>
<sequence>MGTASTTTSSTVQVQGASSESTSVQVLNQRSTEEQLHGGSVPSSEIESTNTSLQIRTDRFDSNVHHQSSTTASEVNTTITSTEINQQFSTASSEIETTISSTEIQSVLMISKGRGRQFDSASHQEPTSTFRSQVRRTPRDRKVITPAGAKALSNLFTTVKTPAAGQSTNPGSQPLVRPQSPAPARKALGKHPREGPESSEGADENGQTDASVNHGPNKRRRVGVEQQAEAEDQDVDTDGEPVDAEGVTENKCDFALRSPYRLKAGIVSTFTVSERRAS</sequence>